<organism evidence="1 2">
    <name type="scientific">Candidatus Uhrbacteria bacterium GW2011_GWF2_39_13</name>
    <dbReference type="NCBI Taxonomy" id="1618995"/>
    <lineage>
        <taxon>Bacteria</taxon>
        <taxon>Candidatus Uhriibacteriota</taxon>
    </lineage>
</organism>
<gene>
    <name evidence="1" type="ORF">UT30_C0033G0012</name>
</gene>
<dbReference type="Proteomes" id="UP000033935">
    <property type="component" value="Unassembled WGS sequence"/>
</dbReference>
<accession>A0A0G0MS84</accession>
<evidence type="ECO:0000313" key="1">
    <source>
        <dbReference type="EMBL" id="KKR03286.1"/>
    </source>
</evidence>
<proteinExistence type="predicted"/>
<dbReference type="EMBL" id="LBWG01000033">
    <property type="protein sequence ID" value="KKR03286.1"/>
    <property type="molecule type" value="Genomic_DNA"/>
</dbReference>
<evidence type="ECO:0000313" key="2">
    <source>
        <dbReference type="Proteomes" id="UP000033935"/>
    </source>
</evidence>
<comment type="caution">
    <text evidence="1">The sequence shown here is derived from an EMBL/GenBank/DDBJ whole genome shotgun (WGS) entry which is preliminary data.</text>
</comment>
<name>A0A0G0MS84_9BACT</name>
<reference evidence="1 2" key="1">
    <citation type="journal article" date="2015" name="Nature">
        <title>rRNA introns, odd ribosomes, and small enigmatic genomes across a large radiation of phyla.</title>
        <authorList>
            <person name="Brown C.T."/>
            <person name="Hug L.A."/>
            <person name="Thomas B.C."/>
            <person name="Sharon I."/>
            <person name="Castelle C.J."/>
            <person name="Singh A."/>
            <person name="Wilkins M.J."/>
            <person name="Williams K.H."/>
            <person name="Banfield J.F."/>
        </authorList>
    </citation>
    <scope>NUCLEOTIDE SEQUENCE [LARGE SCALE GENOMIC DNA]</scope>
</reference>
<dbReference type="AlphaFoldDB" id="A0A0G0MS84"/>
<sequence length="246" mass="28270">MKIPLYLFLIISLVPINSFGETFAIEREKNNKIIIKTEDLTVTVNSCSRFRITTKFAAYTLGAYNRMATVVTEKITVAKDDENVKRIELSSKPFSVKDNTRKFNLSLEVRKNLPGILFIESEVFNLSEYPSDCYFSWSIPLHSIMYVTEDGDTVISTSKREEISENWLFFPETDSKGGFGIIVNSKNIVMRYHNTNSWLIQGNIPKTAEFKSIEKGQSNKINFTFLSVQTEKEVKKYHTILKSDNQ</sequence>
<protein>
    <submittedName>
        <fullName evidence="1">Uncharacterized protein</fullName>
    </submittedName>
</protein>